<evidence type="ECO:0000313" key="2">
    <source>
        <dbReference type="Proteomes" id="UP000568106"/>
    </source>
</evidence>
<protein>
    <submittedName>
        <fullName evidence="1">Uncharacterized protein</fullName>
    </submittedName>
</protein>
<dbReference type="EMBL" id="JACHDY010000002">
    <property type="protein sequence ID" value="MBB5317596.1"/>
    <property type="molecule type" value="Genomic_DNA"/>
</dbReference>
<dbReference type="AlphaFoldDB" id="A0A7W8II56"/>
<accession>A0A7W8II56</accession>
<evidence type="ECO:0000313" key="1">
    <source>
        <dbReference type="EMBL" id="MBB5317596.1"/>
    </source>
</evidence>
<dbReference type="Proteomes" id="UP000568106">
    <property type="component" value="Unassembled WGS sequence"/>
</dbReference>
<sequence length="212" mass="22625">MGHSEGLHRRSAGLAGWSELAGRRDGLRGAAGLEMRAMAVEFPVVHGHPNRLPFEGVLTLVDVASDKAPSGAKGHRVVLTRAAAEAALPSLLGMAVDYKAGWDGHDARQKCGIITAAELDGQKLMVAGYLFARDFPEMEAKIQGSGATSNLMGMSYELADAHVADMRAQVWTLTRATFTGAAILLREKAAYRSTSFRVKRPASVGRRVAVAR</sequence>
<keyword evidence="2" id="KW-1185">Reference proteome</keyword>
<comment type="caution">
    <text evidence="1">The sequence shown here is derived from an EMBL/GenBank/DDBJ whole genome shotgun (WGS) entry which is preliminary data.</text>
</comment>
<organism evidence="1 2">
    <name type="scientific">Tunturiibacter empetritectus</name>
    <dbReference type="NCBI Taxonomy" id="3069691"/>
    <lineage>
        <taxon>Bacteria</taxon>
        <taxon>Pseudomonadati</taxon>
        <taxon>Acidobacteriota</taxon>
        <taxon>Terriglobia</taxon>
        <taxon>Terriglobales</taxon>
        <taxon>Acidobacteriaceae</taxon>
        <taxon>Tunturiibacter</taxon>
    </lineage>
</organism>
<name>A0A7W8II56_9BACT</name>
<gene>
    <name evidence="1" type="ORF">HDF09_002265</name>
</gene>
<reference evidence="1" key="1">
    <citation type="submission" date="2020-08" db="EMBL/GenBank/DDBJ databases">
        <title>Genomic Encyclopedia of Type Strains, Phase IV (KMG-V): Genome sequencing to study the core and pangenomes of soil and plant-associated prokaryotes.</title>
        <authorList>
            <person name="Whitman W."/>
        </authorList>
    </citation>
    <scope>NUCLEOTIDE SEQUENCE [LARGE SCALE GENOMIC DNA]</scope>
    <source>
        <strain evidence="1">M8UP27</strain>
    </source>
</reference>
<proteinExistence type="predicted"/>